<dbReference type="Proteomes" id="UP001183610">
    <property type="component" value="Unassembled WGS sequence"/>
</dbReference>
<protein>
    <submittedName>
        <fullName evidence="2">Uncharacterized protein</fullName>
    </submittedName>
</protein>
<dbReference type="RefSeq" id="WP_010274628.1">
    <property type="nucleotide sequence ID" value="NZ_JAVRER010000013.1"/>
</dbReference>
<proteinExistence type="predicted"/>
<comment type="caution">
    <text evidence="2">The sequence shown here is derived from an EMBL/GenBank/DDBJ whole genome shotgun (WGS) entry which is preliminary data.</text>
</comment>
<evidence type="ECO:0000313" key="3">
    <source>
        <dbReference type="Proteomes" id="UP001183607"/>
    </source>
</evidence>
<dbReference type="Proteomes" id="UP001183607">
    <property type="component" value="Unassembled WGS sequence"/>
</dbReference>
<dbReference type="EMBL" id="JAVRER010000013">
    <property type="protein sequence ID" value="MDT0416137.1"/>
    <property type="molecule type" value="Genomic_DNA"/>
</dbReference>
<accession>A0ABD5E5Q6</accession>
<evidence type="ECO:0000313" key="1">
    <source>
        <dbReference type="EMBL" id="MDT0408330.1"/>
    </source>
</evidence>
<reference evidence="2" key="2">
    <citation type="submission" date="2024-03" db="EMBL/GenBank/DDBJ databases">
        <title>30 novel species of actinomycetes from the DSMZ collection.</title>
        <authorList>
            <person name="Nouioui I."/>
        </authorList>
    </citation>
    <scope>NUCLEOTIDE SEQUENCE</scope>
    <source>
        <strain evidence="4">DSM 41979</strain>
        <strain evidence="2">DSM 41982</strain>
    </source>
</reference>
<sequence>MDAFTAALLQRIRNTKSDLDRARRSGDDFLVDVEESDLDDLRRLAAEHGVDFDAVQAADHAPSRPVQHA</sequence>
<gene>
    <name evidence="2" type="ORF">RM574_11610</name>
    <name evidence="1" type="ORF">RM698_04585</name>
</gene>
<dbReference type="EMBL" id="JAVRET010000006">
    <property type="protein sequence ID" value="MDT0408330.1"/>
    <property type="molecule type" value="Genomic_DNA"/>
</dbReference>
<organism evidence="2 3">
    <name type="scientific">Streptomyces evansiae</name>
    <dbReference type="NCBI Taxonomy" id="3075535"/>
    <lineage>
        <taxon>Bacteria</taxon>
        <taxon>Bacillati</taxon>
        <taxon>Actinomycetota</taxon>
        <taxon>Actinomycetes</taxon>
        <taxon>Kitasatosporales</taxon>
        <taxon>Streptomycetaceae</taxon>
        <taxon>Streptomyces</taxon>
    </lineage>
</organism>
<evidence type="ECO:0000313" key="4">
    <source>
        <dbReference type="Proteomes" id="UP001183610"/>
    </source>
</evidence>
<keyword evidence="4" id="KW-1185">Reference proteome</keyword>
<dbReference type="AlphaFoldDB" id="A0ABD5E5Q6"/>
<name>A0ABD5E5Q6_9ACTN</name>
<reference evidence="3" key="1">
    <citation type="submission" date="2023-07" db="EMBL/GenBank/DDBJ databases">
        <title>30 novel species of actinomycetes from the DSMZ collection.</title>
        <authorList>
            <person name="Nouioui I."/>
        </authorList>
    </citation>
    <scope>NUCLEOTIDE SEQUENCE [LARGE SCALE GENOMIC DNA]</scope>
    <source>
        <strain evidence="1">DSM 41979</strain>
        <strain evidence="3">DSM 41982</strain>
    </source>
</reference>
<evidence type="ECO:0000313" key="2">
    <source>
        <dbReference type="EMBL" id="MDT0416137.1"/>
    </source>
</evidence>